<dbReference type="InterPro" id="IPR012590">
    <property type="entry name" value="POPLD_dom"/>
</dbReference>
<feature type="region of interest" description="Disordered" evidence="1">
    <location>
        <begin position="189"/>
        <end position="215"/>
    </location>
</feature>
<evidence type="ECO:0000259" key="3">
    <source>
        <dbReference type="Pfam" id="PF22770"/>
    </source>
</evidence>
<comment type="caution">
    <text evidence="4">The sequence shown here is derived from an EMBL/GenBank/DDBJ whole genome shotgun (WGS) entry which is preliminary data.</text>
</comment>
<dbReference type="PANTHER" id="PTHR22731:SF3">
    <property type="entry name" value="RIBONUCLEASES P_MRP PROTEIN SUBUNIT POP1"/>
    <property type="match status" value="1"/>
</dbReference>
<dbReference type="GO" id="GO:0000172">
    <property type="term" value="C:ribonuclease MRP complex"/>
    <property type="evidence" value="ECO:0007669"/>
    <property type="project" value="InterPro"/>
</dbReference>
<dbReference type="InterPro" id="IPR055079">
    <property type="entry name" value="POP1_C"/>
</dbReference>
<evidence type="ECO:0000259" key="2">
    <source>
        <dbReference type="Pfam" id="PF08170"/>
    </source>
</evidence>
<organism evidence="4 5">
    <name type="scientific">Arachis hypogaea</name>
    <name type="common">Peanut</name>
    <dbReference type="NCBI Taxonomy" id="3818"/>
    <lineage>
        <taxon>Eukaryota</taxon>
        <taxon>Viridiplantae</taxon>
        <taxon>Streptophyta</taxon>
        <taxon>Embryophyta</taxon>
        <taxon>Tracheophyta</taxon>
        <taxon>Spermatophyta</taxon>
        <taxon>Magnoliopsida</taxon>
        <taxon>eudicotyledons</taxon>
        <taxon>Gunneridae</taxon>
        <taxon>Pentapetalae</taxon>
        <taxon>rosids</taxon>
        <taxon>fabids</taxon>
        <taxon>Fabales</taxon>
        <taxon>Fabaceae</taxon>
        <taxon>Papilionoideae</taxon>
        <taxon>50 kb inversion clade</taxon>
        <taxon>dalbergioids sensu lato</taxon>
        <taxon>Dalbergieae</taxon>
        <taxon>Pterocarpus clade</taxon>
        <taxon>Arachis</taxon>
    </lineage>
</organism>
<evidence type="ECO:0000313" key="4">
    <source>
        <dbReference type="EMBL" id="RYR08312.1"/>
    </source>
</evidence>
<name>A0A444Z2A0_ARAHY</name>
<dbReference type="STRING" id="3818.A0A444Z2A0"/>
<dbReference type="AlphaFoldDB" id="A0A444Z2A0"/>
<feature type="region of interest" description="Disordered" evidence="1">
    <location>
        <begin position="47"/>
        <end position="76"/>
    </location>
</feature>
<proteinExistence type="predicted"/>
<dbReference type="EMBL" id="SDMP01000015">
    <property type="protein sequence ID" value="RYR08312.1"/>
    <property type="molecule type" value="Genomic_DNA"/>
</dbReference>
<sequence length="753" mass="85739">MVTEGTEGPKFSADMATRKINVQKFAESRAYELESLQSVIADRIKGDYRSQRNKRRRTSSFNSKAGTRRKRQKLGTVHNKTCGKDEIKKLPSRRMRRRYELKMNFDSGFSTSGDGIKRLRTHVWHTKQFTMTKLWGYYLPLALQGRDRVGMYNPIILEDAREKLLGKLRIKCWNLMGKGNGIDREIHRPRYDRRMDKGNRDDDRDHTEKQKSSVRMEKTGISINCFSLKGELAKLEVIGSGAIQILQKMLHPVTRLIIIVYGNMCLHKTASQKTGSSISYNKDKFSSVAILSLNVKDPRQLCGKRTISSVEPSSAEVVNGAQESIHEELEKTSELASSTWSKLENKQYHNNDLWYAKSRRLRTPLAESVICNEKHHKRLTHYCLDDVDSREANSLTEEQCSRSCPILLVKHHRKELFRGCSIILPLSWVKAFWIPLISYGAHAIGLQEMHWIAHEMGLPAFLSDFPDCKAYSCFMSAKAAAFDKKAKLHPPSKRPESSHLASMGKINAVETTDVSTLEDLTDLNSLPKKIDSENSLFDGTVARTGSVLTNFLNETKGGQLSLFPYAADGDEKITKFIKGEVNINPSCQNSVISDHRLCFLRVHLRSFKKGLFEEGAVICAPHPSDTYLLTSCIEKSEGFQLPQSALESYFKEEHSSKRWEMHVPDDSNAREYHRWPIGFVTSAAVQGSKRLVAGGFCEAVLLANLREDQWKEMPAKRRKNDIYVLVRNLRSVAYRLALASVVLEYQENDTKFM</sequence>
<dbReference type="Pfam" id="PF22770">
    <property type="entry name" value="POP1_C"/>
    <property type="match status" value="1"/>
</dbReference>
<feature type="domain" description="POPLD" evidence="2">
    <location>
        <begin position="419"/>
        <end position="501"/>
    </location>
</feature>
<dbReference type="GO" id="GO:0001682">
    <property type="term" value="P:tRNA 5'-leader removal"/>
    <property type="evidence" value="ECO:0007669"/>
    <property type="project" value="InterPro"/>
</dbReference>
<dbReference type="PANTHER" id="PTHR22731">
    <property type="entry name" value="RIBONUCLEASES P/MRP PROTEIN SUBUNIT POP1"/>
    <property type="match status" value="1"/>
</dbReference>
<accession>A0A444Z2A0</accession>
<feature type="domain" description="POP1 C-terminal" evidence="3">
    <location>
        <begin position="653"/>
        <end position="742"/>
    </location>
</feature>
<dbReference type="InterPro" id="IPR039182">
    <property type="entry name" value="Pop1"/>
</dbReference>
<evidence type="ECO:0000313" key="5">
    <source>
        <dbReference type="Proteomes" id="UP000289738"/>
    </source>
</evidence>
<evidence type="ECO:0000256" key="1">
    <source>
        <dbReference type="SAM" id="MobiDB-lite"/>
    </source>
</evidence>
<keyword evidence="5" id="KW-1185">Reference proteome</keyword>
<protein>
    <submittedName>
        <fullName evidence="4">Uncharacterized protein</fullName>
    </submittedName>
</protein>
<reference evidence="4 5" key="1">
    <citation type="submission" date="2019-01" db="EMBL/GenBank/DDBJ databases">
        <title>Sequencing of cultivated peanut Arachis hypogaea provides insights into genome evolution and oil improvement.</title>
        <authorList>
            <person name="Chen X."/>
        </authorList>
    </citation>
    <scope>NUCLEOTIDE SEQUENCE [LARGE SCALE GENOMIC DNA]</scope>
    <source>
        <strain evidence="5">cv. Fuhuasheng</strain>
        <tissue evidence="4">Leaves</tissue>
    </source>
</reference>
<gene>
    <name evidence="4" type="ORF">Ahy_B05g075935</name>
</gene>
<dbReference type="Proteomes" id="UP000289738">
    <property type="component" value="Chromosome B05"/>
</dbReference>
<dbReference type="Pfam" id="PF08170">
    <property type="entry name" value="POPLD"/>
    <property type="match status" value="1"/>
</dbReference>
<dbReference type="GO" id="GO:0005655">
    <property type="term" value="C:nucleolar ribonuclease P complex"/>
    <property type="evidence" value="ECO:0007669"/>
    <property type="project" value="InterPro"/>
</dbReference>